<reference evidence="1" key="1">
    <citation type="submission" date="2020-05" db="EMBL/GenBank/DDBJ databases">
        <title>WGS assembly of Panicum virgatum.</title>
        <authorList>
            <person name="Lovell J.T."/>
            <person name="Jenkins J."/>
            <person name="Shu S."/>
            <person name="Juenger T.E."/>
            <person name="Schmutz J."/>
        </authorList>
    </citation>
    <scope>NUCLEOTIDE SEQUENCE</scope>
    <source>
        <strain evidence="1">AP13</strain>
    </source>
</reference>
<dbReference type="EMBL" id="CM029050">
    <property type="protein sequence ID" value="KAG2566380.1"/>
    <property type="molecule type" value="Genomic_DNA"/>
</dbReference>
<dbReference type="Proteomes" id="UP000823388">
    <property type="component" value="Chromosome 7N"/>
</dbReference>
<protein>
    <submittedName>
        <fullName evidence="1">Uncharacterized protein</fullName>
    </submittedName>
</protein>
<gene>
    <name evidence="1" type="ORF">PVAP13_7NG195902</name>
</gene>
<sequence length="106" mass="11679">MGGYSLRDSHREACRYTMLWVSLASKVTMPLLLEVSTAEPGDEEPQAGEPSADFDVVARAGEDACGPVVQVADRRRPCVGLRFRLVLAIYLQTGFCMNCSRVHLFS</sequence>
<name>A0A8T0PXI8_PANVG</name>
<evidence type="ECO:0000313" key="2">
    <source>
        <dbReference type="Proteomes" id="UP000823388"/>
    </source>
</evidence>
<proteinExistence type="predicted"/>
<accession>A0A8T0PXI8</accession>
<organism evidence="1 2">
    <name type="scientific">Panicum virgatum</name>
    <name type="common">Blackwell switchgrass</name>
    <dbReference type="NCBI Taxonomy" id="38727"/>
    <lineage>
        <taxon>Eukaryota</taxon>
        <taxon>Viridiplantae</taxon>
        <taxon>Streptophyta</taxon>
        <taxon>Embryophyta</taxon>
        <taxon>Tracheophyta</taxon>
        <taxon>Spermatophyta</taxon>
        <taxon>Magnoliopsida</taxon>
        <taxon>Liliopsida</taxon>
        <taxon>Poales</taxon>
        <taxon>Poaceae</taxon>
        <taxon>PACMAD clade</taxon>
        <taxon>Panicoideae</taxon>
        <taxon>Panicodae</taxon>
        <taxon>Paniceae</taxon>
        <taxon>Panicinae</taxon>
        <taxon>Panicum</taxon>
        <taxon>Panicum sect. Hiantes</taxon>
    </lineage>
</organism>
<comment type="caution">
    <text evidence="1">The sequence shown here is derived from an EMBL/GenBank/DDBJ whole genome shotgun (WGS) entry which is preliminary data.</text>
</comment>
<dbReference type="AlphaFoldDB" id="A0A8T0PXI8"/>
<evidence type="ECO:0000313" key="1">
    <source>
        <dbReference type="EMBL" id="KAG2566380.1"/>
    </source>
</evidence>
<keyword evidence="2" id="KW-1185">Reference proteome</keyword>